<accession>A0A6M0MAY8</accession>
<dbReference type="RefSeq" id="WP_163657307.1">
    <property type="nucleotide sequence ID" value="NZ_WWDH01000165.1"/>
</dbReference>
<evidence type="ECO:0000313" key="1">
    <source>
        <dbReference type="EMBL" id="NEX56487.1"/>
    </source>
</evidence>
<protein>
    <submittedName>
        <fullName evidence="1">Uncharacterized protein</fullName>
    </submittedName>
</protein>
<sequence>MKEQSLLYKVIYQITDCEVHKLYKFTKGKTQWWYSPHYDTIMAMTTGERPLPFMKKHPEIDDWIFVLETIAGKIMVK</sequence>
<organism evidence="1 2">
    <name type="scientific">Lactococcus lactis</name>
    <dbReference type="NCBI Taxonomy" id="1358"/>
    <lineage>
        <taxon>Bacteria</taxon>
        <taxon>Bacillati</taxon>
        <taxon>Bacillota</taxon>
        <taxon>Bacilli</taxon>
        <taxon>Lactobacillales</taxon>
        <taxon>Streptococcaceae</taxon>
        <taxon>Lactococcus</taxon>
    </lineage>
</organism>
<dbReference type="EMBL" id="WWDJ01000196">
    <property type="protein sequence ID" value="NEX56487.1"/>
    <property type="molecule type" value="Genomic_DNA"/>
</dbReference>
<comment type="caution">
    <text evidence="1">The sequence shown here is derived from an EMBL/GenBank/DDBJ whole genome shotgun (WGS) entry which is preliminary data.</text>
</comment>
<reference evidence="1 2" key="1">
    <citation type="submission" date="2019-12" db="EMBL/GenBank/DDBJ databases">
        <title>Draft Genome Sequences of L. lactis strains MS22333, MS22334, MS22336, and MS22337, Isolated from Spontaneous Fermented Camel Milk in Ethiopia.</title>
        <authorList>
            <person name="Bragason E."/>
            <person name="Hansen E.B."/>
            <person name="Guya M.E."/>
            <person name="Berhe T."/>
        </authorList>
    </citation>
    <scope>NUCLEOTIDE SEQUENCE [LARGE SCALE GENOMIC DNA]</scope>
    <source>
        <strain evidence="1 2">MS22336</strain>
    </source>
</reference>
<dbReference type="AlphaFoldDB" id="A0A6M0MAY8"/>
<gene>
    <name evidence="1" type="ORF">GTP08_12825</name>
</gene>
<evidence type="ECO:0000313" key="2">
    <source>
        <dbReference type="Proteomes" id="UP000477402"/>
    </source>
</evidence>
<dbReference type="Proteomes" id="UP000477402">
    <property type="component" value="Unassembled WGS sequence"/>
</dbReference>
<proteinExistence type="predicted"/>
<name>A0A6M0MAY8_9LACT</name>